<organism evidence="1 2">
    <name type="scientific">Eragrostis curvula</name>
    <name type="common">weeping love grass</name>
    <dbReference type="NCBI Taxonomy" id="38414"/>
    <lineage>
        <taxon>Eukaryota</taxon>
        <taxon>Viridiplantae</taxon>
        <taxon>Streptophyta</taxon>
        <taxon>Embryophyta</taxon>
        <taxon>Tracheophyta</taxon>
        <taxon>Spermatophyta</taxon>
        <taxon>Magnoliopsida</taxon>
        <taxon>Liliopsida</taxon>
        <taxon>Poales</taxon>
        <taxon>Poaceae</taxon>
        <taxon>PACMAD clade</taxon>
        <taxon>Chloridoideae</taxon>
        <taxon>Eragrostideae</taxon>
        <taxon>Eragrostidinae</taxon>
        <taxon>Eragrostis</taxon>
    </lineage>
</organism>
<dbReference type="Proteomes" id="UP000324897">
    <property type="component" value="Unassembled WGS sequence"/>
</dbReference>
<gene>
    <name evidence="1" type="ORF">EJB05_56311</name>
</gene>
<keyword evidence="2" id="KW-1185">Reference proteome</keyword>
<dbReference type="Gramene" id="TVT98391">
    <property type="protein sequence ID" value="TVT98391"/>
    <property type="gene ID" value="EJB05_56311"/>
</dbReference>
<proteinExistence type="predicted"/>
<accession>A0A5J9SGL6</accession>
<evidence type="ECO:0000313" key="1">
    <source>
        <dbReference type="EMBL" id="TVT98391.1"/>
    </source>
</evidence>
<reference evidence="1 2" key="1">
    <citation type="journal article" date="2019" name="Sci. Rep.">
        <title>A high-quality genome of Eragrostis curvula grass provides insights into Poaceae evolution and supports new strategies to enhance forage quality.</title>
        <authorList>
            <person name="Carballo J."/>
            <person name="Santos B.A.C.M."/>
            <person name="Zappacosta D."/>
            <person name="Garbus I."/>
            <person name="Selva J.P."/>
            <person name="Gallo C.A."/>
            <person name="Diaz A."/>
            <person name="Albertini E."/>
            <person name="Caccamo M."/>
            <person name="Echenique V."/>
        </authorList>
    </citation>
    <scope>NUCLEOTIDE SEQUENCE [LARGE SCALE GENOMIC DNA]</scope>
    <source>
        <strain evidence="2">cv. Victoria</strain>
        <tissue evidence="1">Leaf</tissue>
    </source>
</reference>
<protein>
    <submittedName>
        <fullName evidence="1">Uncharacterized protein</fullName>
    </submittedName>
</protein>
<sequence length="112" mass="12483">MASSPRWSTRLQSSAAHRVKVLVRFPLPSTSDLICSSSDPCACRICLCDLLPDCICLPQCKENRVEVREKKTGSMCLFMCSSIFVGAVTEGKVKLKIEEPVVWNLEGFHFCI</sequence>
<dbReference type="EMBL" id="RWGY01000864">
    <property type="protein sequence ID" value="TVT98391.1"/>
    <property type="molecule type" value="Genomic_DNA"/>
</dbReference>
<name>A0A5J9SGL6_9POAL</name>
<dbReference type="AlphaFoldDB" id="A0A5J9SGL6"/>
<comment type="caution">
    <text evidence="1">The sequence shown here is derived from an EMBL/GenBank/DDBJ whole genome shotgun (WGS) entry which is preliminary data.</text>
</comment>
<evidence type="ECO:0000313" key="2">
    <source>
        <dbReference type="Proteomes" id="UP000324897"/>
    </source>
</evidence>